<dbReference type="InterPro" id="IPR000843">
    <property type="entry name" value="HTH_LacI"/>
</dbReference>
<dbReference type="InterPro" id="IPR028082">
    <property type="entry name" value="Peripla_BP_I"/>
</dbReference>
<comment type="caution">
    <text evidence="5">The sequence shown here is derived from an EMBL/GenBank/DDBJ whole genome shotgun (WGS) entry which is preliminary data.</text>
</comment>
<proteinExistence type="predicted"/>
<dbReference type="STRING" id="1348632.GCA_001591745_01418"/>
<keyword evidence="1" id="KW-0805">Transcription regulation</keyword>
<feature type="domain" description="HTH lacI-type" evidence="4">
    <location>
        <begin position="2"/>
        <end position="56"/>
    </location>
</feature>
<dbReference type="Proteomes" id="UP000242246">
    <property type="component" value="Unassembled WGS sequence"/>
</dbReference>
<evidence type="ECO:0000259" key="4">
    <source>
        <dbReference type="PROSITE" id="PS50932"/>
    </source>
</evidence>
<dbReference type="InterPro" id="IPR046335">
    <property type="entry name" value="LacI/GalR-like_sensor"/>
</dbReference>
<keyword evidence="2" id="KW-0238">DNA-binding</keyword>
<dbReference type="PANTHER" id="PTHR30146:SF105">
    <property type="entry name" value="CATABOLITE CONTROL PROTEIN B"/>
    <property type="match status" value="1"/>
</dbReference>
<dbReference type="AlphaFoldDB" id="A0A2A5RY01"/>
<dbReference type="EMBL" id="JXJX01000010">
    <property type="protein sequence ID" value="PCS06070.1"/>
    <property type="molecule type" value="Genomic_DNA"/>
</dbReference>
<keyword evidence="3" id="KW-0804">Transcription</keyword>
<name>A0A2A5RY01_9LACT</name>
<accession>A0A2A5RY01</accession>
<sequence length="328" mass="37061">MVTIKDVAERTGYAIKTISRAMNDEPNVSQKAKTIIRQAMLEMDYYPNSVAQQMRGKATKMIGVVISYITNPFFAYLVDAIEETANQKGYHVVVFQTKDKPKNQMRFLEMLKSKQLDGLILAYIEEETDDITDLIETGKVVVCNHRSPHSTLPGVFIDEKKATYEAITFLIEQGYRKIAYCSGGKYDPDNLRFSGFIQALKAHQIPFDDTYHFEHKWDVFGGQQVLREMMKMPEVDRPQAIFANGDLLASGILSECLTQGIKVPETLAIMGFDDQPVAQILTPKLTTVQQPIKKMGELSTEILIANLRGETPPDYEVLATMLMIRETT</sequence>
<protein>
    <submittedName>
        <fullName evidence="5">DegA family transcriptional regulator</fullName>
    </submittedName>
</protein>
<dbReference type="SUPFAM" id="SSF47413">
    <property type="entry name" value="lambda repressor-like DNA-binding domains"/>
    <property type="match status" value="1"/>
</dbReference>
<organism evidence="5 6">
    <name type="scientific">Pseudolactococcus plantarum</name>
    <dbReference type="NCBI Taxonomy" id="1365"/>
    <lineage>
        <taxon>Bacteria</taxon>
        <taxon>Bacillati</taxon>
        <taxon>Bacillota</taxon>
        <taxon>Bacilli</taxon>
        <taxon>Lactobacillales</taxon>
        <taxon>Streptococcaceae</taxon>
        <taxon>Pseudolactococcus</taxon>
    </lineage>
</organism>
<dbReference type="Gene3D" id="3.40.50.2300">
    <property type="match status" value="2"/>
</dbReference>
<dbReference type="CDD" id="cd01392">
    <property type="entry name" value="HTH_LacI"/>
    <property type="match status" value="1"/>
</dbReference>
<evidence type="ECO:0000256" key="2">
    <source>
        <dbReference type="ARBA" id="ARBA00023125"/>
    </source>
</evidence>
<dbReference type="GO" id="GO:0000976">
    <property type="term" value="F:transcription cis-regulatory region binding"/>
    <property type="evidence" value="ECO:0007669"/>
    <property type="project" value="TreeGrafter"/>
</dbReference>
<dbReference type="RefSeq" id="WP_068163659.1">
    <property type="nucleotide sequence ID" value="NZ_JXJX01000010.1"/>
</dbReference>
<dbReference type="Pfam" id="PF13377">
    <property type="entry name" value="Peripla_BP_3"/>
    <property type="match status" value="1"/>
</dbReference>
<keyword evidence="6" id="KW-1185">Reference proteome</keyword>
<dbReference type="SUPFAM" id="SSF53822">
    <property type="entry name" value="Periplasmic binding protein-like I"/>
    <property type="match status" value="1"/>
</dbReference>
<dbReference type="SMART" id="SM00354">
    <property type="entry name" value="HTH_LACI"/>
    <property type="match status" value="1"/>
</dbReference>
<dbReference type="CDD" id="cd06286">
    <property type="entry name" value="PBP1_CcpB-like"/>
    <property type="match status" value="1"/>
</dbReference>
<reference evidence="5 6" key="1">
    <citation type="submission" date="2014-12" db="EMBL/GenBank/DDBJ databases">
        <title>Draft genome sequences of 10 type strains of Lactococcus.</title>
        <authorList>
            <person name="Sun Z."/>
            <person name="Zhong Z."/>
            <person name="Liu W."/>
            <person name="Zhang W."/>
            <person name="Zhang H."/>
        </authorList>
    </citation>
    <scope>NUCLEOTIDE SEQUENCE [LARGE SCALE GENOMIC DNA]</scope>
    <source>
        <strain evidence="5 6">DSM 20686</strain>
    </source>
</reference>
<dbReference type="PROSITE" id="PS50932">
    <property type="entry name" value="HTH_LACI_2"/>
    <property type="match status" value="1"/>
</dbReference>
<dbReference type="GO" id="GO:0003700">
    <property type="term" value="F:DNA-binding transcription factor activity"/>
    <property type="evidence" value="ECO:0007669"/>
    <property type="project" value="TreeGrafter"/>
</dbReference>
<dbReference type="PANTHER" id="PTHR30146">
    <property type="entry name" value="LACI-RELATED TRANSCRIPTIONAL REPRESSOR"/>
    <property type="match status" value="1"/>
</dbReference>
<evidence type="ECO:0000313" key="6">
    <source>
        <dbReference type="Proteomes" id="UP000242246"/>
    </source>
</evidence>
<evidence type="ECO:0000313" key="5">
    <source>
        <dbReference type="EMBL" id="PCS06070.1"/>
    </source>
</evidence>
<dbReference type="Gene3D" id="1.10.260.40">
    <property type="entry name" value="lambda repressor-like DNA-binding domains"/>
    <property type="match status" value="1"/>
</dbReference>
<gene>
    <name evidence="5" type="ORF">RU87_GL000266</name>
</gene>
<evidence type="ECO:0000256" key="1">
    <source>
        <dbReference type="ARBA" id="ARBA00023015"/>
    </source>
</evidence>
<dbReference type="OrthoDB" id="9788209at2"/>
<dbReference type="InterPro" id="IPR010982">
    <property type="entry name" value="Lambda_DNA-bd_dom_sf"/>
</dbReference>
<evidence type="ECO:0000256" key="3">
    <source>
        <dbReference type="ARBA" id="ARBA00023163"/>
    </source>
</evidence>
<dbReference type="Pfam" id="PF00356">
    <property type="entry name" value="LacI"/>
    <property type="match status" value="1"/>
</dbReference>